<feature type="chain" id="PRO_5046674229" evidence="1">
    <location>
        <begin position="26"/>
        <end position="346"/>
    </location>
</feature>
<dbReference type="PROSITE" id="PS51257">
    <property type="entry name" value="PROKAR_LIPOPROTEIN"/>
    <property type="match status" value="1"/>
</dbReference>
<comment type="caution">
    <text evidence="2">The sequence shown here is derived from an EMBL/GenBank/DDBJ whole genome shotgun (WGS) entry which is preliminary data.</text>
</comment>
<proteinExistence type="predicted"/>
<gene>
    <name evidence="2" type="ORF">ACFO4O_05150</name>
</gene>
<dbReference type="EMBL" id="JBHSGU010000002">
    <property type="protein sequence ID" value="MFC4699542.1"/>
    <property type="molecule type" value="Genomic_DNA"/>
</dbReference>
<protein>
    <submittedName>
        <fullName evidence="2">DUF3080 family protein</fullName>
    </submittedName>
</protein>
<keyword evidence="1" id="KW-0732">Signal</keyword>
<dbReference type="RefSeq" id="WP_382406284.1">
    <property type="nucleotide sequence ID" value="NZ_JBHSGU010000002.1"/>
</dbReference>
<name>A0ABV9LSQ7_9ALTE</name>
<evidence type="ECO:0000313" key="3">
    <source>
        <dbReference type="Proteomes" id="UP001595897"/>
    </source>
</evidence>
<accession>A0ABV9LSQ7</accession>
<dbReference type="Proteomes" id="UP001595897">
    <property type="component" value="Unassembled WGS sequence"/>
</dbReference>
<feature type="signal peptide" evidence="1">
    <location>
        <begin position="1"/>
        <end position="25"/>
    </location>
</feature>
<sequence>MTIQMRATRTAAFLFMFIAVLFTQACTQHEQVKNDINKLSERLESFTELSIDGPQLTDHTLKAPAKSSLEQVIPDLQIAMREFYAIDDCPLGQFIAERNTALGKTQLPSTRFLYEKRLLNTLHDCMQQLQNEHPMHEKLASWIAQKQDNLPLVWVNMLTQSDELYLAFTTSGGFIAGTSEDGLQETKLALNYLLEALEANSLNSEQLELHMRDLTDTRLPARMWRTQNLIVNSLPAISKLLERYIDEHANQCATAKLEEELTIMRNIFTLFFADTIQPLASQLNHYQYQLNPSFELLANNQYMPPQWSQFIREQYVESADEYKQTMKKHIELWQAIFRLCDDKDEA</sequence>
<dbReference type="InterPro" id="IPR021431">
    <property type="entry name" value="DUF3080"/>
</dbReference>
<evidence type="ECO:0000256" key="1">
    <source>
        <dbReference type="SAM" id="SignalP"/>
    </source>
</evidence>
<reference evidence="3" key="1">
    <citation type="journal article" date="2019" name="Int. J. Syst. Evol. Microbiol.">
        <title>The Global Catalogue of Microorganisms (GCM) 10K type strain sequencing project: providing services to taxonomists for standard genome sequencing and annotation.</title>
        <authorList>
            <consortium name="The Broad Institute Genomics Platform"/>
            <consortium name="The Broad Institute Genome Sequencing Center for Infectious Disease"/>
            <person name="Wu L."/>
            <person name="Ma J."/>
        </authorList>
    </citation>
    <scope>NUCLEOTIDE SEQUENCE [LARGE SCALE GENOMIC DNA]</scope>
    <source>
        <strain evidence="3">KACC 12507</strain>
    </source>
</reference>
<organism evidence="2 3">
    <name type="scientific">Glaciecola siphonariae</name>
    <dbReference type="NCBI Taxonomy" id="521012"/>
    <lineage>
        <taxon>Bacteria</taxon>
        <taxon>Pseudomonadati</taxon>
        <taxon>Pseudomonadota</taxon>
        <taxon>Gammaproteobacteria</taxon>
        <taxon>Alteromonadales</taxon>
        <taxon>Alteromonadaceae</taxon>
        <taxon>Glaciecola</taxon>
    </lineage>
</organism>
<keyword evidence="3" id="KW-1185">Reference proteome</keyword>
<dbReference type="Pfam" id="PF11279">
    <property type="entry name" value="DUF3080"/>
    <property type="match status" value="1"/>
</dbReference>
<evidence type="ECO:0000313" key="2">
    <source>
        <dbReference type="EMBL" id="MFC4699542.1"/>
    </source>
</evidence>